<dbReference type="Proteomes" id="UP001501175">
    <property type="component" value="Unassembled WGS sequence"/>
</dbReference>
<sequence>MSHKAFYQALYQNDQLFRLDEAPIPVMVAPERVARPVVEEVPQEVSAELEALPVATATTEPMAEPVTVIIPEPMVIPAAIVEKVTAPAPPVAPKSVRNVPAIPPVNQKVLILVDEDLTPADHLFLEKILNAVSLNLEGVDLVNIHNSQAMEFEPLLRGKVIHHFFTFGVPFSQINLDIMMDRYHPVRFDGITFMMADSLPVIEEDKDLKKRLWGALQRIFFK</sequence>
<name>A0ABP8MXX7_9BACT</name>
<proteinExistence type="predicted"/>
<dbReference type="EMBL" id="BAABHD010000029">
    <property type="protein sequence ID" value="GAA4457984.1"/>
    <property type="molecule type" value="Genomic_DNA"/>
</dbReference>
<reference evidence="2" key="1">
    <citation type="journal article" date="2019" name="Int. J. Syst. Evol. Microbiol.">
        <title>The Global Catalogue of Microorganisms (GCM) 10K type strain sequencing project: providing services to taxonomists for standard genome sequencing and annotation.</title>
        <authorList>
            <consortium name="The Broad Institute Genomics Platform"/>
            <consortium name="The Broad Institute Genome Sequencing Center for Infectious Disease"/>
            <person name="Wu L."/>
            <person name="Ma J."/>
        </authorList>
    </citation>
    <scope>NUCLEOTIDE SEQUENCE [LARGE SCALE GENOMIC DNA]</scope>
    <source>
        <strain evidence="2">JCM 17927</strain>
    </source>
</reference>
<keyword evidence="2" id="KW-1185">Reference proteome</keyword>
<protein>
    <submittedName>
        <fullName evidence="1">Uncharacterized protein</fullName>
    </submittedName>
</protein>
<evidence type="ECO:0000313" key="2">
    <source>
        <dbReference type="Proteomes" id="UP001501175"/>
    </source>
</evidence>
<accession>A0ABP8MXX7</accession>
<gene>
    <name evidence="1" type="ORF">GCM10023189_29540</name>
</gene>
<evidence type="ECO:0000313" key="1">
    <source>
        <dbReference type="EMBL" id="GAA4457984.1"/>
    </source>
</evidence>
<comment type="caution">
    <text evidence="1">The sequence shown here is derived from an EMBL/GenBank/DDBJ whole genome shotgun (WGS) entry which is preliminary data.</text>
</comment>
<organism evidence="1 2">
    <name type="scientific">Nibrella saemangeumensis</name>
    <dbReference type="NCBI Taxonomy" id="1084526"/>
    <lineage>
        <taxon>Bacteria</taxon>
        <taxon>Pseudomonadati</taxon>
        <taxon>Bacteroidota</taxon>
        <taxon>Cytophagia</taxon>
        <taxon>Cytophagales</taxon>
        <taxon>Spirosomataceae</taxon>
        <taxon>Nibrella</taxon>
    </lineage>
</organism>
<dbReference type="RefSeq" id="WP_345244630.1">
    <property type="nucleotide sequence ID" value="NZ_BAABHD010000029.1"/>
</dbReference>